<organism evidence="2 3">
    <name type="scientific">Patella caerulea</name>
    <name type="common">Rayed Mediterranean limpet</name>
    <dbReference type="NCBI Taxonomy" id="87958"/>
    <lineage>
        <taxon>Eukaryota</taxon>
        <taxon>Metazoa</taxon>
        <taxon>Spiralia</taxon>
        <taxon>Lophotrochozoa</taxon>
        <taxon>Mollusca</taxon>
        <taxon>Gastropoda</taxon>
        <taxon>Patellogastropoda</taxon>
        <taxon>Patelloidea</taxon>
        <taxon>Patellidae</taxon>
        <taxon>Patella</taxon>
    </lineage>
</organism>
<feature type="region of interest" description="Disordered" evidence="1">
    <location>
        <begin position="71"/>
        <end position="113"/>
    </location>
</feature>
<sequence>MKTPEKAYVTLYVPSFTVYYQDQRGRLSSKYPFLSADQINCKIRDQWKAMKNHDKKSYTIPKLCLTPSRKSSVEKKTVNSRSKSEERRKSSSKNKLFTEIGSGKKPDRLSAPAPTKIFKQISVEDWLKRDGRKNGSKTKPQTYSSSIYAKSCELPEILDRTPHVKNGILKNTERSLSLEKQKQDYRTPAKVTFSGKKNKGLLNGLPEPRKLSYSSDFDVALDDDRENVKTTDGFTQDNVEDEILDREVYSDSDDDNLLHYRNDDDDDEEEEEDQTQESAPETPQIPDDTEKDSEEQLVPNSQTKYTKSTENENLECSATTPNKANLQKPLKSGFAIPREPARNLRPRKRTKYDENTVEIPNFKSGISPKMFGLLKNRSSQNKNITALKDSRNVTRHEMDGQNELEINSNKKPSKKTPKIKTMPGLFDEYEIEMTSESEFKTVHDKLVNEFSKFEKSNRSNDNENKEKKNRLRKNSAEEPEDNGKPTGSLDGRNIETHLEKKESKKRGDNSVDLKQINKEKTRDNPLDGTNEEKKGDDPIDAKCMNKIKSLKISGQNLKGEKRPLKKKRRDKIITSAIVKLSPNPRSNNDEISAFTDLGDKKNLKEEHMNIHVINDIQDEDMNINEHIDEEGEDININEHIDEDMNSNEDMNIHELDTLSSKFKMPSFLQPETLSSSYNDGDDSVPGNNMTGNTTLEKVLLKLRQIGSQSSPEIPADEEEGESPRLLSPTLSGVSEFSSLSEAEFKNVALKNKTDGEMVKPVKKVKANSARKRKTVVMDMFQEITPPDKKHTAKQRRLAASNKSSSASNFGILFHEEDIFL</sequence>
<feature type="compositionally biased region" description="Polar residues" evidence="1">
    <location>
        <begin position="314"/>
        <end position="325"/>
    </location>
</feature>
<protein>
    <submittedName>
        <fullName evidence="2">Uncharacterized protein</fullName>
    </submittedName>
</protein>
<accession>A0AAN8JE19</accession>
<feature type="region of interest" description="Disordered" evidence="1">
    <location>
        <begin position="394"/>
        <end position="421"/>
    </location>
</feature>
<name>A0AAN8JE19_PATCE</name>
<evidence type="ECO:0000313" key="2">
    <source>
        <dbReference type="EMBL" id="KAK6172804.1"/>
    </source>
</evidence>
<feature type="region of interest" description="Disordered" evidence="1">
    <location>
        <begin position="248"/>
        <end position="349"/>
    </location>
</feature>
<proteinExistence type="predicted"/>
<gene>
    <name evidence="2" type="ORF">SNE40_016390</name>
</gene>
<feature type="compositionally biased region" description="Polar residues" evidence="1">
    <location>
        <begin position="298"/>
        <end position="308"/>
    </location>
</feature>
<evidence type="ECO:0000256" key="1">
    <source>
        <dbReference type="SAM" id="MobiDB-lite"/>
    </source>
</evidence>
<dbReference type="Gene3D" id="1.10.30.10">
    <property type="entry name" value="High mobility group box domain"/>
    <property type="match status" value="1"/>
</dbReference>
<feature type="compositionally biased region" description="Basic and acidic residues" evidence="1">
    <location>
        <begin position="492"/>
        <end position="540"/>
    </location>
</feature>
<comment type="caution">
    <text evidence="2">The sequence shown here is derived from an EMBL/GenBank/DDBJ whole genome shotgun (WGS) entry which is preliminary data.</text>
</comment>
<dbReference type="SUPFAM" id="SSF47095">
    <property type="entry name" value="HMG-box"/>
    <property type="match status" value="1"/>
</dbReference>
<dbReference type="Proteomes" id="UP001347796">
    <property type="component" value="Unassembled WGS sequence"/>
</dbReference>
<evidence type="ECO:0000313" key="3">
    <source>
        <dbReference type="Proteomes" id="UP001347796"/>
    </source>
</evidence>
<dbReference type="EMBL" id="JAZGQO010000011">
    <property type="protein sequence ID" value="KAK6172804.1"/>
    <property type="molecule type" value="Genomic_DNA"/>
</dbReference>
<feature type="compositionally biased region" description="Basic and acidic residues" evidence="1">
    <location>
        <begin position="71"/>
        <end position="89"/>
    </location>
</feature>
<dbReference type="CDD" id="cd00084">
    <property type="entry name" value="HMG-box_SF"/>
    <property type="match status" value="1"/>
</dbReference>
<feature type="compositionally biased region" description="Basic and acidic residues" evidence="1">
    <location>
        <begin position="453"/>
        <end position="466"/>
    </location>
</feature>
<feature type="compositionally biased region" description="Acidic residues" evidence="1">
    <location>
        <begin position="263"/>
        <end position="275"/>
    </location>
</feature>
<dbReference type="InterPro" id="IPR036910">
    <property type="entry name" value="HMG_box_dom_sf"/>
</dbReference>
<keyword evidence="3" id="KW-1185">Reference proteome</keyword>
<feature type="region of interest" description="Disordered" evidence="1">
    <location>
        <begin position="453"/>
        <end position="540"/>
    </location>
</feature>
<reference evidence="2 3" key="1">
    <citation type="submission" date="2024-01" db="EMBL/GenBank/DDBJ databases">
        <title>The genome of the rayed Mediterranean limpet Patella caerulea (Linnaeus, 1758).</title>
        <authorList>
            <person name="Anh-Thu Weber A."/>
            <person name="Halstead-Nussloch G."/>
        </authorList>
    </citation>
    <scope>NUCLEOTIDE SEQUENCE [LARGE SCALE GENOMIC DNA]</scope>
    <source>
        <strain evidence="2">AATW-2023a</strain>
        <tissue evidence="2">Whole specimen</tissue>
    </source>
</reference>
<feature type="region of interest" description="Disordered" evidence="1">
    <location>
        <begin position="784"/>
        <end position="803"/>
    </location>
</feature>
<dbReference type="AlphaFoldDB" id="A0AAN8JE19"/>
<feature type="region of interest" description="Disordered" evidence="1">
    <location>
        <begin position="180"/>
        <end position="212"/>
    </location>
</feature>